<dbReference type="AlphaFoldDB" id="A0A9Q3GFY6"/>
<feature type="region of interest" description="Disordered" evidence="1">
    <location>
        <begin position="19"/>
        <end position="82"/>
    </location>
</feature>
<organism evidence="2 3">
    <name type="scientific">Austropuccinia psidii MF-1</name>
    <dbReference type="NCBI Taxonomy" id="1389203"/>
    <lineage>
        <taxon>Eukaryota</taxon>
        <taxon>Fungi</taxon>
        <taxon>Dikarya</taxon>
        <taxon>Basidiomycota</taxon>
        <taxon>Pucciniomycotina</taxon>
        <taxon>Pucciniomycetes</taxon>
        <taxon>Pucciniales</taxon>
        <taxon>Sphaerophragmiaceae</taxon>
        <taxon>Austropuccinia</taxon>
    </lineage>
</organism>
<dbReference type="EMBL" id="AVOT02001214">
    <property type="protein sequence ID" value="MBW0466118.1"/>
    <property type="molecule type" value="Genomic_DNA"/>
</dbReference>
<feature type="compositionally biased region" description="Basic and acidic residues" evidence="1">
    <location>
        <begin position="174"/>
        <end position="190"/>
    </location>
</feature>
<keyword evidence="3" id="KW-1185">Reference proteome</keyword>
<gene>
    <name evidence="2" type="ORF">O181_005833</name>
</gene>
<feature type="compositionally biased region" description="Basic and acidic residues" evidence="1">
    <location>
        <begin position="29"/>
        <end position="38"/>
    </location>
</feature>
<proteinExistence type="predicted"/>
<evidence type="ECO:0000313" key="3">
    <source>
        <dbReference type="Proteomes" id="UP000765509"/>
    </source>
</evidence>
<evidence type="ECO:0000256" key="1">
    <source>
        <dbReference type="SAM" id="MobiDB-lite"/>
    </source>
</evidence>
<reference evidence="2" key="1">
    <citation type="submission" date="2021-03" db="EMBL/GenBank/DDBJ databases">
        <title>Draft genome sequence of rust myrtle Austropuccinia psidii MF-1, a brazilian biotype.</title>
        <authorList>
            <person name="Quecine M.C."/>
            <person name="Pachon D.M.R."/>
            <person name="Bonatelli M.L."/>
            <person name="Correr F.H."/>
            <person name="Franceschini L.M."/>
            <person name="Leite T.F."/>
            <person name="Margarido G.R.A."/>
            <person name="Almeida C.A."/>
            <person name="Ferrarezi J.A."/>
            <person name="Labate C.A."/>
        </authorList>
    </citation>
    <scope>NUCLEOTIDE SEQUENCE</scope>
    <source>
        <strain evidence="2">MF-1</strain>
    </source>
</reference>
<accession>A0A9Q3GFY6</accession>
<feature type="compositionally biased region" description="Basic residues" evidence="1">
    <location>
        <begin position="59"/>
        <end position="68"/>
    </location>
</feature>
<feature type="compositionally biased region" description="Basic and acidic residues" evidence="1">
    <location>
        <begin position="105"/>
        <end position="119"/>
    </location>
</feature>
<feature type="compositionally biased region" description="Polar residues" evidence="1">
    <location>
        <begin position="195"/>
        <end position="204"/>
    </location>
</feature>
<protein>
    <submittedName>
        <fullName evidence="2">Uncharacterized protein</fullName>
    </submittedName>
</protein>
<feature type="region of interest" description="Disordered" evidence="1">
    <location>
        <begin position="99"/>
        <end position="138"/>
    </location>
</feature>
<name>A0A9Q3GFY6_9BASI</name>
<sequence>MTPLLLRDLIFQRNKPEHWPIQNRRRRQKITEPNDQKRTYQQGNTSQSHIPDQIQPRSPTRRLKRCRTGHANPQTPRKTFNMERNGLLESQQEFQALVRKRNQKKREPGSHTRDRELLEYGRAQADSGTSRQGRRSPIFTTTVNRVQVLKGKGKLIPGTPIIPGSFQQKRRSSREKQRFFQPEEKRRTLDEETNELSPRGTQKQKLVVPKDIINTSE</sequence>
<comment type="caution">
    <text evidence="2">The sequence shown here is derived from an EMBL/GenBank/DDBJ whole genome shotgun (WGS) entry which is preliminary data.</text>
</comment>
<feature type="compositionally biased region" description="Polar residues" evidence="1">
    <location>
        <begin position="39"/>
        <end position="58"/>
    </location>
</feature>
<feature type="region of interest" description="Disordered" evidence="1">
    <location>
        <begin position="161"/>
        <end position="217"/>
    </location>
</feature>
<dbReference type="Proteomes" id="UP000765509">
    <property type="component" value="Unassembled WGS sequence"/>
</dbReference>
<evidence type="ECO:0000313" key="2">
    <source>
        <dbReference type="EMBL" id="MBW0466118.1"/>
    </source>
</evidence>